<dbReference type="AlphaFoldDB" id="A0A8J8M9W9"/>
<dbReference type="EMBL" id="CP058561">
    <property type="protein sequence ID" value="QUH29013.1"/>
    <property type="molecule type" value="Genomic_DNA"/>
</dbReference>
<sequence>MIIIDNIGNLKECKVWLNESPLEKFEVSNTLSSLVKHSHSVTRNNQSIAVELFVAPRYYAFLGVEYIYKKTKDIEIIVNVAKKEGRIITDSLALPSDNVNLGISDEYAQTILNTSLKVCKNLSNIPSGVLIFNVGAHSDYGSNQVIFSKVTSILMRLFDNDQSKIEITELKSIIQNELNKPLTDI</sequence>
<keyword evidence="2" id="KW-1185">Reference proteome</keyword>
<name>A0A8J8M9W9_9FIRM</name>
<organism evidence="1 2">
    <name type="scientific">Vallitalea guaymasensis</name>
    <dbReference type="NCBI Taxonomy" id="1185412"/>
    <lineage>
        <taxon>Bacteria</taxon>
        <taxon>Bacillati</taxon>
        <taxon>Bacillota</taxon>
        <taxon>Clostridia</taxon>
        <taxon>Lachnospirales</taxon>
        <taxon>Vallitaleaceae</taxon>
        <taxon>Vallitalea</taxon>
    </lineage>
</organism>
<reference evidence="1 2" key="1">
    <citation type="submission" date="2020-07" db="EMBL/GenBank/DDBJ databases">
        <title>Vallitalea guaymasensis genome.</title>
        <authorList>
            <person name="Postec A."/>
        </authorList>
    </citation>
    <scope>NUCLEOTIDE SEQUENCE [LARGE SCALE GENOMIC DNA]</scope>
    <source>
        <strain evidence="1 2">Ra1766G1</strain>
    </source>
</reference>
<protein>
    <submittedName>
        <fullName evidence="1">Uncharacterized protein</fullName>
    </submittedName>
</protein>
<evidence type="ECO:0000313" key="2">
    <source>
        <dbReference type="Proteomes" id="UP000677305"/>
    </source>
</evidence>
<dbReference type="KEGG" id="vgu:HYG85_08785"/>
<proteinExistence type="predicted"/>
<gene>
    <name evidence="1" type="ORF">HYG85_08785</name>
</gene>
<evidence type="ECO:0000313" key="1">
    <source>
        <dbReference type="EMBL" id="QUH29013.1"/>
    </source>
</evidence>
<dbReference type="Proteomes" id="UP000677305">
    <property type="component" value="Chromosome"/>
</dbReference>
<accession>A0A8J8M9W9</accession>
<dbReference type="RefSeq" id="WP_212693155.1">
    <property type="nucleotide sequence ID" value="NZ_CP058561.1"/>
</dbReference>